<dbReference type="OrthoDB" id="9801813at2"/>
<evidence type="ECO:0000313" key="3">
    <source>
        <dbReference type="Proteomes" id="UP000279194"/>
    </source>
</evidence>
<dbReference type="InterPro" id="IPR027417">
    <property type="entry name" value="P-loop_NTPase"/>
</dbReference>
<feature type="domain" description="ATPase AAA-type core" evidence="1">
    <location>
        <begin position="616"/>
        <end position="791"/>
    </location>
</feature>
<dbReference type="Proteomes" id="UP000279194">
    <property type="component" value="Unassembled WGS sequence"/>
</dbReference>
<protein>
    <recommendedName>
        <fullName evidence="1">ATPase AAA-type core domain-containing protein</fullName>
    </recommendedName>
</protein>
<dbReference type="CDD" id="cd00267">
    <property type="entry name" value="ABC_ATPase"/>
    <property type="match status" value="1"/>
</dbReference>
<dbReference type="SUPFAM" id="SSF52540">
    <property type="entry name" value="P-loop containing nucleoside triphosphate hydrolases"/>
    <property type="match status" value="1"/>
</dbReference>
<dbReference type="EMBL" id="RCVM01000032">
    <property type="protein sequence ID" value="RLY01202.1"/>
    <property type="molecule type" value="Genomic_DNA"/>
</dbReference>
<gene>
    <name evidence="2" type="ORF">EAF07_10080</name>
</gene>
<comment type="caution">
    <text evidence="2">The sequence shown here is derived from an EMBL/GenBank/DDBJ whole genome shotgun (WGS) entry which is preliminary data.</text>
</comment>
<dbReference type="InterPro" id="IPR003959">
    <property type="entry name" value="ATPase_AAA_core"/>
</dbReference>
<dbReference type="Pfam" id="PF13304">
    <property type="entry name" value="AAA_21"/>
    <property type="match status" value="1"/>
</dbReference>
<reference evidence="2 3" key="1">
    <citation type="submission" date="2018-10" db="EMBL/GenBank/DDBJ databases">
        <title>Streptococcus hillyeri sp. nov., isolated from equine tracheal sample.</title>
        <authorList>
            <person name="Macfadyen A.C."/>
            <person name="Waller A."/>
            <person name="Paterson G.K."/>
        </authorList>
    </citation>
    <scope>NUCLEOTIDE SEQUENCE [LARGE SCALE GENOMIC DNA]</scope>
    <source>
        <strain evidence="2 3">28462</strain>
    </source>
</reference>
<accession>A0A3L9DQ31</accession>
<dbReference type="PANTHER" id="PTHR40396:SF1">
    <property type="entry name" value="ATPASE AAA-TYPE CORE DOMAIN-CONTAINING PROTEIN"/>
    <property type="match status" value="1"/>
</dbReference>
<sequence>MIKVRKVETKDRRLRLVAMIEENNGEYEVINFLPDVIVTQPQNGVFGITEIKEYIHIPYTKGISNLTVIVGENGVGKTNLINNIFQLNKEFYFIYETYDFENRYKKYSCYNKNNRYLWLNKSNDGGRQFFSKEEKPIRSIRFSNAIESYTQYSKTQFDLTTTYKLSNQNILESNQKDMANQIDFLFRNRELSSINNFIFKVKDKRIVTQLELNRQNNREFLNYIDYIRTKFEDEDDQIEAIMEFYDTDDNISEYSDYYFSKYDEEFYLEDDGVFLIKDYEQFLIDKYGALLQNDSQYISFLEEKYNISHEKYMRDIEREDIDSIDLRQFILDKNNIFDSINRMLKGYLVHIFCCKDLDNENIEDSFKKFRQIVTDNSIQGKFDFLPKTLKEAMKVFNIENFNHLVLDVAVELIETFKRESDELVFEIKRFTENSYWKDEGVNLEKGFLETVTEGIFTEFESDNYAVELMQAWGEVPIEKRYEYIEAIKSEFLSSASNYFQGSLEIKSDDIILEKEASLDDIREELLKIIPLEDIKKFEELFDKDLISIKSIYLEYYCDTLWKLIELKNRKELLEKKDRNKFFDIESTDVVLVDILDKLPTGMFKNFESHFLDLISYNKSYIWFINYYNAYNSCDQDQEDILEKLNEKSSIKSMDNLKYLIHYFSDETNALFKLGDEEKLSKFHKIISILQSDFTIEQNQVKFTKINELVSFIKFRWEGLSSGEHSLLNLFGRMFSIVENIGNQEMLLLLDEVDIGLHPEWQRKWISDILPRIIENFNEKSVQIIMTTHSPIMLSDIYSENVIMLKKDKETGNKIIEYADTHHKTTFGQNIHQLFMDSFFLESTKGEYATKVINATIKAIYELNQEYVDLGQIKSKFSEGLKLGELSDLEFKKYLEKIINSIGEKVISKKLKIMFQRINFSHVSAPNVDLSSKMVSELSTDELRKILQEREKTK</sequence>
<keyword evidence="3" id="KW-1185">Reference proteome</keyword>
<proteinExistence type="predicted"/>
<organism evidence="2 3">
    <name type="scientific">Streptococcus hillyeri</name>
    <dbReference type="NCBI Taxonomy" id="2282420"/>
    <lineage>
        <taxon>Bacteria</taxon>
        <taxon>Bacillati</taxon>
        <taxon>Bacillota</taxon>
        <taxon>Bacilli</taxon>
        <taxon>Lactobacillales</taxon>
        <taxon>Streptococcaceae</taxon>
        <taxon>Streptococcus</taxon>
    </lineage>
</organism>
<name>A0A3L9DQ31_9STRE</name>
<dbReference type="Gene3D" id="3.40.50.300">
    <property type="entry name" value="P-loop containing nucleotide triphosphate hydrolases"/>
    <property type="match status" value="1"/>
</dbReference>
<dbReference type="PANTHER" id="PTHR40396">
    <property type="entry name" value="ATPASE-LIKE PROTEIN"/>
    <property type="match status" value="1"/>
</dbReference>
<evidence type="ECO:0000313" key="2">
    <source>
        <dbReference type="EMBL" id="RLY01202.1"/>
    </source>
</evidence>
<dbReference type="AlphaFoldDB" id="A0A3L9DQ31"/>
<dbReference type="GO" id="GO:0016887">
    <property type="term" value="F:ATP hydrolysis activity"/>
    <property type="evidence" value="ECO:0007669"/>
    <property type="project" value="InterPro"/>
</dbReference>
<evidence type="ECO:0000259" key="1">
    <source>
        <dbReference type="Pfam" id="PF13304"/>
    </source>
</evidence>
<dbReference type="GO" id="GO:0005524">
    <property type="term" value="F:ATP binding"/>
    <property type="evidence" value="ECO:0007669"/>
    <property type="project" value="InterPro"/>
</dbReference>